<evidence type="ECO:0000313" key="4">
    <source>
        <dbReference type="Proteomes" id="UP000015543"/>
    </source>
</evidence>
<dbReference type="Pfam" id="PF09455">
    <property type="entry name" value="Csx1_HEPN"/>
    <property type="match status" value="1"/>
</dbReference>
<dbReference type="InterPro" id="IPR013383">
    <property type="entry name" value="CRISPR-assoc_prot_DxTHG_CS"/>
</dbReference>
<feature type="domain" description="CRISPR system endoribonuclease Csx1-like HEPN" evidence="1">
    <location>
        <begin position="327"/>
        <end position="401"/>
    </location>
</feature>
<dbReference type="NCBIfam" id="TIGR02549">
    <property type="entry name" value="CRISPR_DxTHG"/>
    <property type="match status" value="1"/>
</dbReference>
<dbReference type="InterPro" id="IPR052875">
    <property type="entry name" value="CRISPR_assoc_ribonuclease"/>
</dbReference>
<keyword evidence="4" id="KW-1185">Reference proteome</keyword>
<name>S5ZN20_9CREN</name>
<gene>
    <name evidence="3" type="ORF">N186_08265</name>
</gene>
<dbReference type="SUPFAM" id="SSF160980">
    <property type="entry name" value="SSO1389-like"/>
    <property type="match status" value="1"/>
</dbReference>
<reference evidence="3 4" key="1">
    <citation type="journal article" date="2013" name="Genome Announc.">
        <title>Complete Genomic Sequence of 'Thermofilum adornatus' Strain 1910bT, a Hyperthermophilic Anaerobic Organotrophic Crenarchaeon.</title>
        <authorList>
            <person name="Dominova I.N."/>
            <person name="Kublanov I.V."/>
            <person name="Podosokorskaya O.A."/>
            <person name="Derbikova K.S."/>
            <person name="Patrushev M.V."/>
            <person name="Toshchakov S.V."/>
        </authorList>
    </citation>
    <scope>NUCLEOTIDE SEQUENCE [LARGE SCALE GENOMIC DNA]</scope>
    <source>
        <strain evidence="4">1910b</strain>
    </source>
</reference>
<organism evidence="3 4">
    <name type="scientific">Thermofilum adornatum</name>
    <dbReference type="NCBI Taxonomy" id="1365176"/>
    <lineage>
        <taxon>Archaea</taxon>
        <taxon>Thermoproteota</taxon>
        <taxon>Thermoprotei</taxon>
        <taxon>Thermofilales</taxon>
        <taxon>Thermofilaceae</taxon>
        <taxon>Thermofilum</taxon>
    </lineage>
</organism>
<dbReference type="eggNOG" id="arCOG03433">
    <property type="taxonomic scope" value="Archaea"/>
</dbReference>
<sequence length="426" mass="48381">MFPRSEVFVLVLDSLVEEAPKPQSPSKCWQCYEENIEHLRYASQAKSYKELRDQLAGFLSSYVKCLLGDQYKPVIHPVICPAVGRPGGKWIFRGNPRDFESIALYDLGKTIMEKPFSSIVVDTTHGVNFMPSLTTRLANRLASLLLARHEHLVLAEQRGVKIYIYNADPVPLASPGQPEMSLNLIAEETHSSIQIPPVIPENLLETMEPGTQPYIELNKTYFEYAGLVASSLYYPLPLLLVHAVSQETAAKAWEALEKAHGEWETSVEISGNTVQRRLAINPDALYLLMLTVAVARRLKEKGLSYPSDTRQLAQVLPLYEAVNEAYRYIIEDELARIEKKTFRIQRILKEADWTPLYLIYIEPNQHFSAVKKRTMIAHAGLQKEIVQVKLLENGQVLLRYNSAWENRPLQQLSSSGLLLPQYKATY</sequence>
<evidence type="ECO:0000259" key="2">
    <source>
        <dbReference type="Pfam" id="PF22230"/>
    </source>
</evidence>
<dbReference type="PANTHER" id="PTHR37169:SF1">
    <property type="entry name" value="CRISPR SYSTEM ENDORIBONUCLEASE CSX1"/>
    <property type="match status" value="1"/>
</dbReference>
<dbReference type="Proteomes" id="UP000015543">
    <property type="component" value="Chromosome"/>
</dbReference>
<dbReference type="PATRIC" id="fig|1365176.7.peg.1634"/>
<dbReference type="Pfam" id="PF22230">
    <property type="entry name" value="Csx1_CARF"/>
    <property type="match status" value="1"/>
</dbReference>
<dbReference type="EMBL" id="CP006646">
    <property type="protein sequence ID" value="AGT35991.1"/>
    <property type="molecule type" value="Genomic_DNA"/>
</dbReference>
<evidence type="ECO:0000313" key="3">
    <source>
        <dbReference type="EMBL" id="AGT35991.1"/>
    </source>
</evidence>
<dbReference type="AlphaFoldDB" id="S5ZN20"/>
<dbReference type="HOGENOM" id="CLU_751471_0_0_2"/>
<proteinExistence type="predicted"/>
<dbReference type="Gene3D" id="3.40.50.10640">
    <property type="entry name" value="SSO1389-like"/>
    <property type="match status" value="1"/>
</dbReference>
<protein>
    <recommendedName>
        <fullName evidence="5">CRISPR-associated DxTHG motif protein</fullName>
    </recommendedName>
</protein>
<dbReference type="InterPro" id="IPR053857">
    <property type="entry name" value="Csx1_CARF"/>
</dbReference>
<evidence type="ECO:0000259" key="1">
    <source>
        <dbReference type="Pfam" id="PF09455"/>
    </source>
</evidence>
<feature type="domain" description="CRISPR system endoribonuclease Csx1 CARF" evidence="2">
    <location>
        <begin position="6"/>
        <end position="169"/>
    </location>
</feature>
<dbReference type="KEGG" id="thb:N186_08265"/>
<dbReference type="PANTHER" id="PTHR37169">
    <property type="entry name" value="CRISPR SYSTEM ENDORIBONUCLEASE CSX1-RELATED"/>
    <property type="match status" value="1"/>
</dbReference>
<accession>S5ZN20</accession>
<evidence type="ECO:0008006" key="5">
    <source>
        <dbReference type="Google" id="ProtNLM"/>
    </source>
</evidence>
<dbReference type="InterPro" id="IPR019016">
    <property type="entry name" value="Csx1-like_HEPN"/>
</dbReference>